<evidence type="ECO:0000313" key="1">
    <source>
        <dbReference type="EMBL" id="KIN11169.1"/>
    </source>
</evidence>
<dbReference type="OrthoDB" id="5592990at2"/>
<dbReference type="AlphaFoldDB" id="A0A0C3DIF7"/>
<comment type="caution">
    <text evidence="1">The sequence shown here is derived from an EMBL/GenBank/DDBJ whole genome shotgun (WGS) entry which is preliminary data.</text>
</comment>
<gene>
    <name evidence="1" type="ORF">SU60_09060</name>
</gene>
<dbReference type="EMBL" id="JXOK01000032">
    <property type="protein sequence ID" value="KIN11169.1"/>
    <property type="molecule type" value="Genomic_DNA"/>
</dbReference>
<dbReference type="RefSeq" id="WP_041155247.1">
    <property type="nucleotide sequence ID" value="NZ_CBCRVP010000040.1"/>
</dbReference>
<dbReference type="STRING" id="50718.SU60_09060"/>
<name>A0A0C3DIF7_9VIBR</name>
<accession>A0A0C3DIF7</accession>
<keyword evidence="2" id="KW-1185">Reference proteome</keyword>
<proteinExistence type="predicted"/>
<protein>
    <submittedName>
        <fullName evidence="1">Uncharacterized protein</fullName>
    </submittedName>
</protein>
<dbReference type="PROSITE" id="PS51257">
    <property type="entry name" value="PROKAR_LIPOPROTEIN"/>
    <property type="match status" value="1"/>
</dbReference>
<reference evidence="1 2" key="1">
    <citation type="submission" date="2015-01" db="EMBL/GenBank/DDBJ databases">
        <title>Draft genome of Vibrio mytili type strain CAIM 528.</title>
        <authorList>
            <person name="Gonzalez-Castillo A."/>
            <person name="Gomez-Gil B."/>
            <person name="Enciso-Ibarra J."/>
        </authorList>
    </citation>
    <scope>NUCLEOTIDE SEQUENCE [LARGE SCALE GENOMIC DNA]</scope>
    <source>
        <strain evidence="1 2">CAIM 528</strain>
    </source>
</reference>
<sequence length="670" mass="72513">MKKLSILAVSVSLALAGCGSDSDSSSSSEVESGSQPKTFTVFDGYIENALVSVCETEALINCEEIGNTDVNGDIDIPSDKVGFIKAEVIAGVSKDSDSTGFVTSGYTMAGDVDTPVVNPFTTIATLDPTISLDTLAAEIGVSTEALASDYIESNDSGTHLLARTVTKKLAENSSTTEIVAVAKAAQGKIEELENEGADLSEVDLTVDVAEDGTVTVEEAEFVSDARSFLERTVDGKPLQLYLTSLDLHYKSEGSSPTTFSNGSMTEGDEVFTYTIEENSLTVAEENFTTHFFYISPELALSVADSDNLNELYAHTTSALDAGPGKWEDSAWLDGFTTYFIADDSDTPDADAVMAKFEFGAENVVISEVGVEETQTLPYSLVDGGILIDFPESDNDLHLYPLVSDGTVDIWFDAVKESYSVQVSEEGLATSILADWVGQDVVGQTMPFQGTWVIDPQSNNENEVLMFNFLSNGQYVHTEFDVERADNEVSGMEWGTYDIDGGLLKVSGIYDQNGETGLSDFYGGEGLQFSLRQDGKWVIKTPDDVEITTFVKAESNGLYGTWGNKNLTVHDEDMMLFTFFPDGSYIHNEVYQDSLDESGAEWGTISIDPATNRATVSIIEDRNGSSGLTDFEAGDDGQEIYFEVSGDTLTLTVTEFQDGELVTESFELYRQ</sequence>
<evidence type="ECO:0000313" key="2">
    <source>
        <dbReference type="Proteomes" id="UP000031977"/>
    </source>
</evidence>
<dbReference type="Proteomes" id="UP000031977">
    <property type="component" value="Unassembled WGS sequence"/>
</dbReference>
<organism evidence="1 2">
    <name type="scientific">Vibrio mytili</name>
    <dbReference type="NCBI Taxonomy" id="50718"/>
    <lineage>
        <taxon>Bacteria</taxon>
        <taxon>Pseudomonadati</taxon>
        <taxon>Pseudomonadota</taxon>
        <taxon>Gammaproteobacteria</taxon>
        <taxon>Vibrionales</taxon>
        <taxon>Vibrionaceae</taxon>
        <taxon>Vibrio</taxon>
    </lineage>
</organism>